<dbReference type="Pfam" id="PF00583">
    <property type="entry name" value="Acetyltransf_1"/>
    <property type="match status" value="1"/>
</dbReference>
<dbReference type="RefSeq" id="WP_085041651.1">
    <property type="nucleotide sequence ID" value="NZ_CADIKG010000014.1"/>
</dbReference>
<reference evidence="2 5" key="2">
    <citation type="submission" date="2020-04" db="EMBL/GenBank/DDBJ databases">
        <authorList>
            <person name="De Canck E."/>
        </authorList>
    </citation>
    <scope>NUCLEOTIDE SEQUENCE [LARGE SCALE GENOMIC DNA]</scope>
    <source>
        <strain evidence="2 5">LMG 29660</strain>
    </source>
</reference>
<gene>
    <name evidence="3" type="ORF">B7G54_25820</name>
    <name evidence="2" type="ORF">LMG29660_04876</name>
</gene>
<dbReference type="Proteomes" id="UP000193146">
    <property type="component" value="Unassembled WGS sequence"/>
</dbReference>
<evidence type="ECO:0000259" key="1">
    <source>
        <dbReference type="PROSITE" id="PS51186"/>
    </source>
</evidence>
<dbReference type="EMBL" id="CADIKG010000014">
    <property type="protein sequence ID" value="CAB3763940.1"/>
    <property type="molecule type" value="Genomic_DNA"/>
</dbReference>
<feature type="domain" description="N-acetyltransferase" evidence="1">
    <location>
        <begin position="16"/>
        <end position="149"/>
    </location>
</feature>
<dbReference type="AlphaFoldDB" id="A0A1X1PBC5"/>
<dbReference type="GO" id="GO:0016747">
    <property type="term" value="F:acyltransferase activity, transferring groups other than amino-acyl groups"/>
    <property type="evidence" value="ECO:0007669"/>
    <property type="project" value="InterPro"/>
</dbReference>
<dbReference type="InterPro" id="IPR000182">
    <property type="entry name" value="GNAT_dom"/>
</dbReference>
<sequence>MKNESDTKERSAMPALGYRRFTAADVPAAHALSMALRWPFRAEDWQFSADTSIAFAAEENGVVIGTAMCWKYGADRAAIGHVIVSDEHQGRGIGRTLMEMLIDELGPRVTFLHATPAGQPLYEKLGFNVCGSLSQYQGNVDRPAAVALPDGERLRAGSPADWPRLVELDARASGLQRDALLSALLKRGESIVLERDGEVVGFSVLRRFGRGYVVGPVVAPRSSDDVYAKALIGYWLTKRQNEFVRIDVPSGTHLPDWLDEQGLKRVDTCSKMVRNAPAAAHDGAADAIYGLYALVSQAML</sequence>
<dbReference type="CDD" id="cd04301">
    <property type="entry name" value="NAT_SF"/>
    <property type="match status" value="1"/>
</dbReference>
<evidence type="ECO:0000313" key="2">
    <source>
        <dbReference type="EMBL" id="CAB3763940.1"/>
    </source>
</evidence>
<name>A0A1X1PBC5_9BURK</name>
<feature type="domain" description="N-acetyltransferase" evidence="1">
    <location>
        <begin position="152"/>
        <end position="295"/>
    </location>
</feature>
<dbReference type="PANTHER" id="PTHR47237">
    <property type="entry name" value="SLL0310 PROTEIN"/>
    <property type="match status" value="1"/>
</dbReference>
<dbReference type="EMBL" id="NBYX01000015">
    <property type="protein sequence ID" value="ORT82869.1"/>
    <property type="molecule type" value="Genomic_DNA"/>
</dbReference>
<reference evidence="3 4" key="1">
    <citation type="submission" date="2017-04" db="EMBL/GenBank/DDBJ databases">
        <title>Burkholderia puraquae sp. nov., a novel Burkholderia cepacia complex species from hospital setting samples.</title>
        <authorList>
            <person name="Martina P."/>
            <person name="Leguizamon M."/>
            <person name="Prieto C."/>
            <person name="Sousa S."/>
            <person name="Montanaro P."/>
            <person name="Draghi W."/>
            <person name="Staembler M."/>
            <person name="Bettiol M."/>
            <person name="Figoli C."/>
            <person name="Palau J."/>
            <person name="Alvarez F."/>
            <person name="Benetti S."/>
            <person name="Anchat E."/>
            <person name="Vescina C."/>
            <person name="Ferreras J."/>
            <person name="Lasch P."/>
            <person name="Lagares A."/>
            <person name="Zorreguieta A."/>
            <person name="Yantorno O."/>
            <person name="Bosch A."/>
        </authorList>
    </citation>
    <scope>NUCLEOTIDE SEQUENCE [LARGE SCALE GENOMIC DNA]</scope>
    <source>
        <strain evidence="3 4">CAMPA 1040</strain>
    </source>
</reference>
<proteinExistence type="predicted"/>
<keyword evidence="4" id="KW-1185">Reference proteome</keyword>
<dbReference type="Gene3D" id="3.40.630.30">
    <property type="match status" value="1"/>
</dbReference>
<dbReference type="InterPro" id="IPR016181">
    <property type="entry name" value="Acyl_CoA_acyltransferase"/>
</dbReference>
<dbReference type="Gene3D" id="3.40.630.90">
    <property type="match status" value="1"/>
</dbReference>
<evidence type="ECO:0000313" key="4">
    <source>
        <dbReference type="Proteomes" id="UP000193146"/>
    </source>
</evidence>
<organism evidence="3 4">
    <name type="scientific">Burkholderia puraquae</name>
    <dbReference type="NCBI Taxonomy" id="1904757"/>
    <lineage>
        <taxon>Bacteria</taxon>
        <taxon>Pseudomonadati</taxon>
        <taxon>Pseudomonadota</taxon>
        <taxon>Betaproteobacteria</taxon>
        <taxon>Burkholderiales</taxon>
        <taxon>Burkholderiaceae</taxon>
        <taxon>Burkholderia</taxon>
        <taxon>Burkholderia cepacia complex</taxon>
    </lineage>
</organism>
<dbReference type="PROSITE" id="PS51186">
    <property type="entry name" value="GNAT"/>
    <property type="match status" value="2"/>
</dbReference>
<dbReference type="Proteomes" id="UP000494135">
    <property type="component" value="Unassembled WGS sequence"/>
</dbReference>
<evidence type="ECO:0000313" key="5">
    <source>
        <dbReference type="Proteomes" id="UP000494135"/>
    </source>
</evidence>
<accession>A0A1X1PBC5</accession>
<dbReference type="SUPFAM" id="SSF55729">
    <property type="entry name" value="Acyl-CoA N-acyltransferases (Nat)"/>
    <property type="match status" value="1"/>
</dbReference>
<keyword evidence="3" id="KW-0808">Transferase</keyword>
<dbReference type="InterPro" id="IPR052729">
    <property type="entry name" value="Acyl/Acetyltrans_Enzymes"/>
</dbReference>
<protein>
    <submittedName>
        <fullName evidence="3">GNAT family N-acetyltransferase</fullName>
    </submittedName>
</protein>
<dbReference type="InterPro" id="IPR041496">
    <property type="entry name" value="YitH/HolE_GNAT"/>
</dbReference>
<dbReference type="PANTHER" id="PTHR47237:SF2">
    <property type="entry name" value="BLL4206 PROTEIN"/>
    <property type="match status" value="1"/>
</dbReference>
<dbReference type="Pfam" id="PF18014">
    <property type="entry name" value="Acetyltransf_18"/>
    <property type="match status" value="1"/>
</dbReference>
<dbReference type="OrthoDB" id="510731at2"/>
<evidence type="ECO:0000313" key="3">
    <source>
        <dbReference type="EMBL" id="ORT82869.1"/>
    </source>
</evidence>